<reference evidence="2 3" key="1">
    <citation type="submission" date="2024-05" db="EMBL/GenBank/DDBJ databases">
        <authorList>
            <person name="Yi C."/>
        </authorList>
    </citation>
    <scope>NUCLEOTIDE SEQUENCE [LARGE SCALE GENOMIC DNA]</scope>
    <source>
        <strain evidence="2 3">XS13</strain>
    </source>
</reference>
<keyword evidence="2" id="KW-0808">Transferase</keyword>
<evidence type="ECO:0000256" key="1">
    <source>
        <dbReference type="ARBA" id="ARBA00009320"/>
    </source>
</evidence>
<dbReference type="InterPro" id="IPR001544">
    <property type="entry name" value="Aminotrans_IV"/>
</dbReference>
<comment type="similarity">
    <text evidence="1">Belongs to the class-IV pyridoxal-phosphate-dependent aminotransferase family.</text>
</comment>
<accession>A0ABV0IKI4</accession>
<comment type="caution">
    <text evidence="2">The sequence shown here is derived from an EMBL/GenBank/DDBJ whole genome shotgun (WGS) entry which is preliminary data.</text>
</comment>
<dbReference type="InterPro" id="IPR036038">
    <property type="entry name" value="Aminotransferase-like"/>
</dbReference>
<dbReference type="InterPro" id="IPR043131">
    <property type="entry name" value="BCAT-like_N"/>
</dbReference>
<keyword evidence="3" id="KW-1185">Reference proteome</keyword>
<dbReference type="RefSeq" id="WP_347921330.1">
    <property type="nucleotide sequence ID" value="NZ_JBDXMX010000006.1"/>
</dbReference>
<dbReference type="Gene3D" id="3.20.10.10">
    <property type="entry name" value="D-amino Acid Aminotransferase, subunit A, domain 2"/>
    <property type="match status" value="1"/>
</dbReference>
<dbReference type="EMBL" id="JBDXMX010000006">
    <property type="protein sequence ID" value="MEO9248670.1"/>
    <property type="molecule type" value="Genomic_DNA"/>
</dbReference>
<dbReference type="InterPro" id="IPR050571">
    <property type="entry name" value="Class-IV_PLP-Dep_Aminotrnsfr"/>
</dbReference>
<dbReference type="Gene3D" id="3.30.470.10">
    <property type="match status" value="1"/>
</dbReference>
<keyword evidence="2" id="KW-0032">Aminotransferase</keyword>
<dbReference type="PANTHER" id="PTHR42743">
    <property type="entry name" value="AMINO-ACID AMINOTRANSFERASE"/>
    <property type="match status" value="1"/>
</dbReference>
<gene>
    <name evidence="2" type="ORF">ABDK96_13365</name>
</gene>
<protein>
    <submittedName>
        <fullName evidence="2">Aminotransferase class IV</fullName>
    </submittedName>
</protein>
<dbReference type="PANTHER" id="PTHR42743:SF11">
    <property type="entry name" value="AMINODEOXYCHORISMATE LYASE"/>
    <property type="match status" value="1"/>
</dbReference>
<dbReference type="SUPFAM" id="SSF56752">
    <property type="entry name" value="D-aminoacid aminotransferase-like PLP-dependent enzymes"/>
    <property type="match status" value="1"/>
</dbReference>
<sequence length="390" mass="39317">MSATPASAASPVPSAPFVPGPGESVVVFLEPDAGPAGPAAGAGSTVGTEPAVVLRVADPRLPALLVTDQGATRGDGVFETMTAVAPAGPDGAAAGHRVRKEDSHLARLASSAEALQIPVPPAEAWRRAAAAGLRSFAQGSPGVDAVVKLVATRGPEGTPGGGHYVRGAADVGSDGELAETTEPGQLLPPHLTGTYWVLVSPVSAGLADARERGLRVLLLDRGFDSGAAERAPWLLMGTKSLSYAVNMAALRFAASQGADDVIFTSSDGKVLEGPTSTVLLARRVPRPDGTEGVELVTPLRSAGILAGTSQGTIFAAAAQAGWALGYGPLEPADLFDADAVWLVSSVRLVAPVTHLDGEELPQDAGLTEQLNAFLAEDLAPGDHGPNGTAG</sequence>
<dbReference type="InterPro" id="IPR043132">
    <property type="entry name" value="BCAT-like_C"/>
</dbReference>
<dbReference type="Proteomes" id="UP001484097">
    <property type="component" value="Unassembled WGS sequence"/>
</dbReference>
<evidence type="ECO:0000313" key="3">
    <source>
        <dbReference type="Proteomes" id="UP001484097"/>
    </source>
</evidence>
<evidence type="ECO:0000313" key="2">
    <source>
        <dbReference type="EMBL" id="MEO9248670.1"/>
    </source>
</evidence>
<dbReference type="Pfam" id="PF01063">
    <property type="entry name" value="Aminotran_4"/>
    <property type="match status" value="1"/>
</dbReference>
<organism evidence="2 3">
    <name type="scientific">Citricoccus nitrophenolicus</name>
    <dbReference type="NCBI Taxonomy" id="863575"/>
    <lineage>
        <taxon>Bacteria</taxon>
        <taxon>Bacillati</taxon>
        <taxon>Actinomycetota</taxon>
        <taxon>Actinomycetes</taxon>
        <taxon>Micrococcales</taxon>
        <taxon>Micrococcaceae</taxon>
        <taxon>Citricoccus</taxon>
    </lineage>
</organism>
<proteinExistence type="inferred from homology"/>
<dbReference type="GO" id="GO:0008483">
    <property type="term" value="F:transaminase activity"/>
    <property type="evidence" value="ECO:0007669"/>
    <property type="project" value="UniProtKB-KW"/>
</dbReference>
<name>A0ABV0IKI4_9MICC</name>